<dbReference type="Gene3D" id="1.10.260.40">
    <property type="entry name" value="lambda repressor-like DNA-binding domains"/>
    <property type="match status" value="1"/>
</dbReference>
<dbReference type="PANTHER" id="PTHR35010">
    <property type="entry name" value="BLL4672 PROTEIN-RELATED"/>
    <property type="match status" value="1"/>
</dbReference>
<accession>A0A368HCU7</accession>
<dbReference type="CDD" id="cd00093">
    <property type="entry name" value="HTH_XRE"/>
    <property type="match status" value="1"/>
</dbReference>
<evidence type="ECO:0000256" key="1">
    <source>
        <dbReference type="SAM" id="MobiDB-lite"/>
    </source>
</evidence>
<dbReference type="PROSITE" id="PS50943">
    <property type="entry name" value="HTH_CROC1"/>
    <property type="match status" value="1"/>
</dbReference>
<keyword evidence="4" id="KW-1185">Reference proteome</keyword>
<dbReference type="GO" id="GO:0003677">
    <property type="term" value="F:DNA binding"/>
    <property type="evidence" value="ECO:0007669"/>
    <property type="project" value="InterPro"/>
</dbReference>
<organism evidence="3 4">
    <name type="scientific">Acidiferrobacter thiooxydans</name>
    <dbReference type="NCBI Taxonomy" id="163359"/>
    <lineage>
        <taxon>Bacteria</taxon>
        <taxon>Pseudomonadati</taxon>
        <taxon>Pseudomonadota</taxon>
        <taxon>Gammaproteobacteria</taxon>
        <taxon>Acidiferrobacterales</taxon>
        <taxon>Acidiferrobacteraceae</taxon>
        <taxon>Acidiferrobacter</taxon>
    </lineage>
</organism>
<dbReference type="Pfam" id="PF13560">
    <property type="entry name" value="HTH_31"/>
    <property type="match status" value="1"/>
</dbReference>
<gene>
    <name evidence="3" type="ORF">C4900_10500</name>
</gene>
<feature type="domain" description="HTH cro/C1-type" evidence="2">
    <location>
        <begin position="21"/>
        <end position="68"/>
    </location>
</feature>
<evidence type="ECO:0000259" key="2">
    <source>
        <dbReference type="PROSITE" id="PS50943"/>
    </source>
</evidence>
<dbReference type="InterPro" id="IPR001387">
    <property type="entry name" value="Cro/C1-type_HTH"/>
</dbReference>
<sequence>MLRERAAPRESAGARRRRTPGLRREELATLCGISVTWYTWIEQGRAPQVSADTLARLADVLAVTDAERRYLWEAAGLAPQRAHRRTPRVSPAIASVLERIASPAYCLGRYWDALAWNKEAEALFPDWLGSQGQERNLLRFMFCIPAARDFVVDWPQRARRLVAEFSADAGDLAGEGQYEELVADLGRQSAEFRAYWQRREVSFRDPAVKTFRHPVLGLAVYEQTTFASLVERDLKLVVLCARPGP</sequence>
<proteinExistence type="predicted"/>
<dbReference type="InterPro" id="IPR010982">
    <property type="entry name" value="Lambda_DNA-bd_dom_sf"/>
</dbReference>
<protein>
    <submittedName>
        <fullName evidence="3">XRE family transcriptional regulator</fullName>
    </submittedName>
</protein>
<dbReference type="InterPro" id="IPR041413">
    <property type="entry name" value="MLTR_LBD"/>
</dbReference>
<dbReference type="Gene3D" id="3.30.450.180">
    <property type="match status" value="1"/>
</dbReference>
<dbReference type="SUPFAM" id="SSF47413">
    <property type="entry name" value="lambda repressor-like DNA-binding domains"/>
    <property type="match status" value="1"/>
</dbReference>
<evidence type="ECO:0000313" key="3">
    <source>
        <dbReference type="EMBL" id="RCN56264.1"/>
    </source>
</evidence>
<name>A0A368HCU7_9GAMM</name>
<dbReference type="EMBL" id="PSYR01000002">
    <property type="protein sequence ID" value="RCN56264.1"/>
    <property type="molecule type" value="Genomic_DNA"/>
</dbReference>
<dbReference type="PANTHER" id="PTHR35010:SF2">
    <property type="entry name" value="BLL4672 PROTEIN"/>
    <property type="match status" value="1"/>
</dbReference>
<evidence type="ECO:0000313" key="4">
    <source>
        <dbReference type="Proteomes" id="UP000253250"/>
    </source>
</evidence>
<dbReference type="Pfam" id="PF17765">
    <property type="entry name" value="MLTR_LBD"/>
    <property type="match status" value="1"/>
</dbReference>
<dbReference type="Proteomes" id="UP000253250">
    <property type="component" value="Unassembled WGS sequence"/>
</dbReference>
<feature type="region of interest" description="Disordered" evidence="1">
    <location>
        <begin position="1"/>
        <end position="20"/>
    </location>
</feature>
<dbReference type="SMART" id="SM00530">
    <property type="entry name" value="HTH_XRE"/>
    <property type="match status" value="1"/>
</dbReference>
<reference evidence="3 4" key="1">
    <citation type="submission" date="2018-02" db="EMBL/GenBank/DDBJ databases">
        <title>Insights into the biology of acidophilic members of the Acidiferrobacteraceae family derived from comparative genomic analyses.</title>
        <authorList>
            <person name="Issotta F."/>
            <person name="Thyssen C."/>
            <person name="Mena C."/>
            <person name="Moya A."/>
            <person name="Bellenberg S."/>
            <person name="Sproer C."/>
            <person name="Covarrubias P.C."/>
            <person name="Sand W."/>
            <person name="Quatrini R."/>
            <person name="Vera M."/>
        </authorList>
    </citation>
    <scope>NUCLEOTIDE SEQUENCE [LARGE SCALE GENOMIC DNA]</scope>
    <source>
        <strain evidence="4">m-1</strain>
    </source>
</reference>
<comment type="caution">
    <text evidence="3">The sequence shown here is derived from an EMBL/GenBank/DDBJ whole genome shotgun (WGS) entry which is preliminary data.</text>
</comment>
<dbReference type="AlphaFoldDB" id="A0A368HCU7"/>